<dbReference type="GO" id="GO:0070403">
    <property type="term" value="F:NAD+ binding"/>
    <property type="evidence" value="ECO:0007669"/>
    <property type="project" value="InterPro"/>
</dbReference>
<sequence>MSTVAIIGAGVIGLSWAELFHDHGWDVVISDPRTDLADVVGASLGERDIRLSGSVEDAVAHADFVQENGPERIELKREVFAAIAEAAPASAILASSSSSLLPSAIAEGNAAADRVLIGHPFNPPALMPLVELVPGPETSAATMDIAFDVYSSLDHTPVRLKREIRGFVGNRLQKALNDEAYYLVQQGIVDPAGLDTVMKNSLGLRWATVGPFEGGHLGGGPDGIRHLAANVGSQMTFPLGSPDRSRMDVVFDQVETAYGTGPEAYRVRAQRRDRLTRRILDAVAVQQKSEAKR</sequence>
<dbReference type="GO" id="GO:0016616">
    <property type="term" value="F:oxidoreductase activity, acting on the CH-OH group of donors, NAD or NADP as acceptor"/>
    <property type="evidence" value="ECO:0007669"/>
    <property type="project" value="InterPro"/>
</dbReference>
<comment type="pathway">
    <text evidence="1">Lipid metabolism; butanoate metabolism.</text>
</comment>
<dbReference type="Proteomes" id="UP000322244">
    <property type="component" value="Unassembled WGS sequence"/>
</dbReference>
<dbReference type="OrthoDB" id="9771883at2"/>
<protein>
    <submittedName>
        <fullName evidence="6">Hydroxylacyl-CoA dehydrogenase</fullName>
    </submittedName>
</protein>
<dbReference type="SUPFAM" id="SSF51735">
    <property type="entry name" value="NAD(P)-binding Rossmann-fold domains"/>
    <property type="match status" value="1"/>
</dbReference>
<dbReference type="InterPro" id="IPR006176">
    <property type="entry name" value="3-OHacyl-CoA_DH_NAD-bd"/>
</dbReference>
<accession>A0A5A7SB40</accession>
<dbReference type="Pfam" id="PF02737">
    <property type="entry name" value="3HCDH_N"/>
    <property type="match status" value="2"/>
</dbReference>
<keyword evidence="7" id="KW-1185">Reference proteome</keyword>
<evidence type="ECO:0000256" key="3">
    <source>
        <dbReference type="ARBA" id="ARBA00023002"/>
    </source>
</evidence>
<evidence type="ECO:0000259" key="5">
    <source>
        <dbReference type="Pfam" id="PF02737"/>
    </source>
</evidence>
<dbReference type="Gene3D" id="3.40.50.720">
    <property type="entry name" value="NAD(P)-binding Rossmann-like Domain"/>
    <property type="match status" value="2"/>
</dbReference>
<keyword evidence="3" id="KW-0560">Oxidoreductase</keyword>
<comment type="similarity">
    <text evidence="2">Belongs to the 3-hydroxyacyl-CoA dehydrogenase family.</text>
</comment>
<dbReference type="InterPro" id="IPR008927">
    <property type="entry name" value="6-PGluconate_DH-like_C_sf"/>
</dbReference>
<reference evidence="6 7" key="1">
    <citation type="submission" date="2019-07" db="EMBL/GenBank/DDBJ databases">
        <title>Rhodococcus cavernicolus sp. nov., isolated from a cave.</title>
        <authorList>
            <person name="Lee S.D."/>
        </authorList>
    </citation>
    <scope>NUCLEOTIDE SEQUENCE [LARGE SCALE GENOMIC DNA]</scope>
    <source>
        <strain evidence="6 7">C1-24</strain>
    </source>
</reference>
<dbReference type="InterPro" id="IPR036291">
    <property type="entry name" value="NAD(P)-bd_dom_sf"/>
</dbReference>
<dbReference type="EMBL" id="VLNY01000003">
    <property type="protein sequence ID" value="KAA0023360.1"/>
    <property type="molecule type" value="Genomic_DNA"/>
</dbReference>
<dbReference type="SUPFAM" id="SSF48179">
    <property type="entry name" value="6-phosphogluconate dehydrogenase C-terminal domain-like"/>
    <property type="match status" value="1"/>
</dbReference>
<feature type="domain" description="3-hydroxyacyl-CoA dehydrogenase C-terminal" evidence="4">
    <location>
        <begin position="166"/>
        <end position="234"/>
    </location>
</feature>
<dbReference type="Pfam" id="PF00725">
    <property type="entry name" value="3HCDH"/>
    <property type="match status" value="1"/>
</dbReference>
<dbReference type="Gene3D" id="1.10.1040.10">
    <property type="entry name" value="N-(1-d-carboxylethyl)-l-norvaline Dehydrogenase, domain 2"/>
    <property type="match status" value="1"/>
</dbReference>
<name>A0A5A7SB40_9NOCA</name>
<dbReference type="InterPro" id="IPR013328">
    <property type="entry name" value="6PGD_dom2"/>
</dbReference>
<gene>
    <name evidence="6" type="ORF">FOY51_08085</name>
</gene>
<dbReference type="PANTHER" id="PTHR48075">
    <property type="entry name" value="3-HYDROXYACYL-COA DEHYDROGENASE FAMILY PROTEIN"/>
    <property type="match status" value="1"/>
</dbReference>
<evidence type="ECO:0000256" key="2">
    <source>
        <dbReference type="ARBA" id="ARBA00009463"/>
    </source>
</evidence>
<evidence type="ECO:0000259" key="4">
    <source>
        <dbReference type="Pfam" id="PF00725"/>
    </source>
</evidence>
<evidence type="ECO:0000313" key="7">
    <source>
        <dbReference type="Proteomes" id="UP000322244"/>
    </source>
</evidence>
<dbReference type="InterPro" id="IPR006108">
    <property type="entry name" value="3HC_DH_C"/>
</dbReference>
<dbReference type="AlphaFoldDB" id="A0A5A7SB40"/>
<feature type="domain" description="3-hydroxyacyl-CoA dehydrogenase NAD binding" evidence="5">
    <location>
        <begin position="49"/>
        <end position="161"/>
    </location>
</feature>
<organism evidence="6 7">
    <name type="scientific">Antrihabitans cavernicola</name>
    <dbReference type="NCBI Taxonomy" id="2495913"/>
    <lineage>
        <taxon>Bacteria</taxon>
        <taxon>Bacillati</taxon>
        <taxon>Actinomycetota</taxon>
        <taxon>Actinomycetes</taxon>
        <taxon>Mycobacteriales</taxon>
        <taxon>Nocardiaceae</taxon>
        <taxon>Antrihabitans</taxon>
    </lineage>
</organism>
<evidence type="ECO:0000256" key="1">
    <source>
        <dbReference type="ARBA" id="ARBA00005086"/>
    </source>
</evidence>
<feature type="domain" description="3-hydroxyacyl-CoA dehydrogenase NAD binding" evidence="5">
    <location>
        <begin position="3"/>
        <end position="38"/>
    </location>
</feature>
<dbReference type="RefSeq" id="WP_149429705.1">
    <property type="nucleotide sequence ID" value="NZ_VLNY01000003.1"/>
</dbReference>
<dbReference type="GO" id="GO:0006631">
    <property type="term" value="P:fatty acid metabolic process"/>
    <property type="evidence" value="ECO:0007669"/>
    <property type="project" value="InterPro"/>
</dbReference>
<proteinExistence type="inferred from homology"/>
<evidence type="ECO:0000313" key="6">
    <source>
        <dbReference type="EMBL" id="KAA0023360.1"/>
    </source>
</evidence>
<comment type="caution">
    <text evidence="6">The sequence shown here is derived from an EMBL/GenBank/DDBJ whole genome shotgun (WGS) entry which is preliminary data.</text>
</comment>
<dbReference type="PANTHER" id="PTHR48075:SF1">
    <property type="entry name" value="LAMBDA-CRYSTALLIN HOMOLOG"/>
    <property type="match status" value="1"/>
</dbReference>